<evidence type="ECO:0000256" key="4">
    <source>
        <dbReference type="SAM" id="MobiDB-lite"/>
    </source>
</evidence>
<evidence type="ECO:0000313" key="7">
    <source>
        <dbReference type="Proteomes" id="UP000532936"/>
    </source>
</evidence>
<protein>
    <submittedName>
        <fullName evidence="6">Mg-chelatase subunit ChlD</fullName>
    </submittedName>
</protein>
<keyword evidence="2" id="KW-0964">Secreted</keyword>
<dbReference type="AlphaFoldDB" id="A0A7W6A1P0"/>
<dbReference type="InterPro" id="IPR036465">
    <property type="entry name" value="vWFA_dom_sf"/>
</dbReference>
<comment type="caution">
    <text evidence="6">The sequence shown here is derived from an EMBL/GenBank/DDBJ whole genome shotgun (WGS) entry which is preliminary data.</text>
</comment>
<dbReference type="GO" id="GO:0005737">
    <property type="term" value="C:cytoplasm"/>
    <property type="evidence" value="ECO:0007669"/>
    <property type="project" value="TreeGrafter"/>
</dbReference>
<dbReference type="Pfam" id="PF25106">
    <property type="entry name" value="VWA_4"/>
    <property type="match status" value="1"/>
</dbReference>
<feature type="compositionally biased region" description="Pro residues" evidence="4">
    <location>
        <begin position="70"/>
        <end position="83"/>
    </location>
</feature>
<dbReference type="CDD" id="cd00198">
    <property type="entry name" value="vWFA"/>
    <property type="match status" value="1"/>
</dbReference>
<feature type="domain" description="VWFA" evidence="5">
    <location>
        <begin position="213"/>
        <end position="408"/>
    </location>
</feature>
<dbReference type="PANTHER" id="PTHR47763">
    <property type="entry name" value="ALPHA-PROTEIN KINASE VWKA"/>
    <property type="match status" value="1"/>
</dbReference>
<dbReference type="InterPro" id="IPR056861">
    <property type="entry name" value="HMCN1-like_VWA"/>
</dbReference>
<evidence type="ECO:0000256" key="2">
    <source>
        <dbReference type="ARBA" id="ARBA00022525"/>
    </source>
</evidence>
<keyword evidence="3" id="KW-0732">Signal</keyword>
<dbReference type="GO" id="GO:0004674">
    <property type="term" value="F:protein serine/threonine kinase activity"/>
    <property type="evidence" value="ECO:0007669"/>
    <property type="project" value="TreeGrafter"/>
</dbReference>
<dbReference type="SMART" id="SM00327">
    <property type="entry name" value="VWA"/>
    <property type="match status" value="1"/>
</dbReference>
<accession>A0A7W6A1P0</accession>
<dbReference type="InterPro" id="IPR052969">
    <property type="entry name" value="Thr-specific_kinase-like"/>
</dbReference>
<evidence type="ECO:0000259" key="5">
    <source>
        <dbReference type="PROSITE" id="PS50234"/>
    </source>
</evidence>
<dbReference type="EMBL" id="JACIDA010000001">
    <property type="protein sequence ID" value="MBB3871621.1"/>
    <property type="molecule type" value="Genomic_DNA"/>
</dbReference>
<dbReference type="SUPFAM" id="SSF53300">
    <property type="entry name" value="vWA-like"/>
    <property type="match status" value="1"/>
</dbReference>
<name>A0A7W6A1P0_9CAUL</name>
<evidence type="ECO:0000256" key="3">
    <source>
        <dbReference type="ARBA" id="ARBA00022729"/>
    </source>
</evidence>
<dbReference type="Proteomes" id="UP000532936">
    <property type="component" value="Unassembled WGS sequence"/>
</dbReference>
<dbReference type="PANTHER" id="PTHR47763:SF1">
    <property type="entry name" value="DUF659 DOMAIN-CONTAINING PROTEIN"/>
    <property type="match status" value="1"/>
</dbReference>
<reference evidence="6 7" key="1">
    <citation type="submission" date="2020-08" db="EMBL/GenBank/DDBJ databases">
        <title>Genomic Encyclopedia of Type Strains, Phase IV (KMG-IV): sequencing the most valuable type-strain genomes for metagenomic binning, comparative biology and taxonomic classification.</title>
        <authorList>
            <person name="Goeker M."/>
        </authorList>
    </citation>
    <scope>NUCLEOTIDE SEQUENCE [LARGE SCALE GENOMIC DNA]</scope>
    <source>
        <strain evidence="6 7">DSM 14878</strain>
    </source>
</reference>
<evidence type="ECO:0000256" key="1">
    <source>
        <dbReference type="ARBA" id="ARBA00004613"/>
    </source>
</evidence>
<sequence length="441" mass="46709">MGLVAVLAALAGCAPMDDSGLADGAMAPSVREDRVEYAAPPGMVDSSTVDEVIVSGSRVDGKASGETTPSPRPVPGRRPPPPQSGLLTAGDYDDLLNPRAYARYVESKIQNGEALPFVDTRAAITIAVTDSRGAPISFADVSVSRPNGGPLTLTTVSDGTVVLFPALDRLGRTAEVSIRAPGGGATRRTLAVGTDRRLELNLPGRAAPVGAMDLLLVIDATGSMSDEMNYLKTEIEAIMASLAERHPGLDARIGLIVYRDTGDEYVVRQYPFTANVGALQTQLSKQSANGGGDYPEAMDEAMAAAVAYPWRAEAAKALVLVADAPPHDDRIQATWATTLQARDKRIQIIPVAASGVADKAEFVMRSMAAVTQSRYLFLTDDSGVGNPHAAPEVKCYVVTRLDALLRRVLDGIISGRRIEPSQQEIIRRVGDYDDGVCEPRS</sequence>
<dbReference type="PROSITE" id="PS50234">
    <property type="entry name" value="VWFA"/>
    <property type="match status" value="1"/>
</dbReference>
<dbReference type="RefSeq" id="WP_183195781.1">
    <property type="nucleotide sequence ID" value="NZ_JACIDA010000001.1"/>
</dbReference>
<organism evidence="6 7">
    <name type="scientific">Brevundimonas mediterranea</name>
    <dbReference type="NCBI Taxonomy" id="74329"/>
    <lineage>
        <taxon>Bacteria</taxon>
        <taxon>Pseudomonadati</taxon>
        <taxon>Pseudomonadota</taxon>
        <taxon>Alphaproteobacteria</taxon>
        <taxon>Caulobacterales</taxon>
        <taxon>Caulobacteraceae</taxon>
        <taxon>Brevundimonas</taxon>
    </lineage>
</organism>
<gene>
    <name evidence="6" type="ORF">GGR11_001135</name>
</gene>
<dbReference type="Gene3D" id="3.40.50.410">
    <property type="entry name" value="von Willebrand factor, type A domain"/>
    <property type="match status" value="1"/>
</dbReference>
<proteinExistence type="predicted"/>
<dbReference type="InterPro" id="IPR002035">
    <property type="entry name" value="VWF_A"/>
</dbReference>
<comment type="subcellular location">
    <subcellularLocation>
        <location evidence="1">Secreted</location>
    </subcellularLocation>
</comment>
<evidence type="ECO:0000313" key="6">
    <source>
        <dbReference type="EMBL" id="MBB3871621.1"/>
    </source>
</evidence>
<feature type="region of interest" description="Disordered" evidence="4">
    <location>
        <begin position="56"/>
        <end position="92"/>
    </location>
</feature>